<dbReference type="AlphaFoldDB" id="A0A815KHM6"/>
<proteinExistence type="predicted"/>
<dbReference type="Proteomes" id="UP000663852">
    <property type="component" value="Unassembled WGS sequence"/>
</dbReference>
<evidence type="ECO:0000313" key="1">
    <source>
        <dbReference type="EMBL" id="CAF1391215.1"/>
    </source>
</evidence>
<sequence length="77" mass="8439">MLLFISNTIAYKCTCYCPYYVGLMHSYACTTVACSQACVTSPFDACKWSTSVVGYCGTNSISPLKILIFALFLLLNV</sequence>
<gene>
    <name evidence="1" type="ORF">EDS130_LOCUS35480</name>
</gene>
<organism evidence="1 2">
    <name type="scientific">Adineta ricciae</name>
    <name type="common">Rotifer</name>
    <dbReference type="NCBI Taxonomy" id="249248"/>
    <lineage>
        <taxon>Eukaryota</taxon>
        <taxon>Metazoa</taxon>
        <taxon>Spiralia</taxon>
        <taxon>Gnathifera</taxon>
        <taxon>Rotifera</taxon>
        <taxon>Eurotatoria</taxon>
        <taxon>Bdelloidea</taxon>
        <taxon>Adinetida</taxon>
        <taxon>Adinetidae</taxon>
        <taxon>Adineta</taxon>
    </lineage>
</organism>
<evidence type="ECO:0000313" key="2">
    <source>
        <dbReference type="Proteomes" id="UP000663852"/>
    </source>
</evidence>
<name>A0A815KHM6_ADIRI</name>
<comment type="caution">
    <text evidence="1">The sequence shown here is derived from an EMBL/GenBank/DDBJ whole genome shotgun (WGS) entry which is preliminary data.</text>
</comment>
<reference evidence="1" key="1">
    <citation type="submission" date="2021-02" db="EMBL/GenBank/DDBJ databases">
        <authorList>
            <person name="Nowell W R."/>
        </authorList>
    </citation>
    <scope>NUCLEOTIDE SEQUENCE</scope>
</reference>
<protein>
    <submittedName>
        <fullName evidence="1">Uncharacterized protein</fullName>
    </submittedName>
</protein>
<accession>A0A815KHM6</accession>
<dbReference type="EMBL" id="CAJNOJ010000312">
    <property type="protein sequence ID" value="CAF1391215.1"/>
    <property type="molecule type" value="Genomic_DNA"/>
</dbReference>